<organism evidence="2 3">
    <name type="scientific">Arthrobacter phage TforTroy</name>
    <dbReference type="NCBI Taxonomy" id="3118973"/>
    <lineage>
        <taxon>Viruses</taxon>
        <taxon>Duplodnaviria</taxon>
        <taxon>Heunggongvirae</taxon>
        <taxon>Uroviricota</taxon>
        <taxon>Caudoviricetes</taxon>
        <taxon>Casidaviridae</taxon>
        <taxon>Yangvirus</taxon>
        <taxon>Yangvirus tfortroy</taxon>
    </lineage>
</organism>
<evidence type="ECO:0008006" key="4">
    <source>
        <dbReference type="Google" id="ProtNLM"/>
    </source>
</evidence>
<reference evidence="2 3" key="1">
    <citation type="submission" date="2024-01" db="EMBL/GenBank/DDBJ databases">
        <authorList>
            <person name="Hatashita A.H."/>
            <person name="Torres-Espinosa M.A."/>
            <person name="Pham B."/>
            <person name="Scavetti A.M."/>
            <person name="West-Szucs J."/>
            <person name="Mao X."/>
            <person name="Saha A."/>
            <person name="Bartolome A.S."/>
            <person name="Rodriguez S.T."/>
            <person name="Vazquez G.A."/>
            <person name="Chang J.C."/>
            <person name="Sun X."/>
            <person name="Fields B."/>
            <person name="Taylor A."/>
            <person name="Mendoza A.Marie."/>
            <person name="Canio N.Luke."/>
            <person name="Parikh H."/>
            <person name="Kapinos A."/>
            <person name="Zorawik M."/>
            <person name="Garza D.R."/>
            <person name="Reddi K."/>
            <person name="Freise A.C."/>
            <person name="Garcia-Vedrenne A.E."/>
            <person name="Garlena R.A."/>
            <person name="Russell D.A."/>
            <person name="Jacobs-Sera D."/>
            <person name="Hatfull G.F."/>
        </authorList>
    </citation>
    <scope>NUCLEOTIDE SEQUENCE [LARGE SCALE GENOMIC DNA]</scope>
</reference>
<keyword evidence="1" id="KW-0175">Coiled coil</keyword>
<gene>
    <name evidence="2" type="primary">54</name>
    <name evidence="2" type="ORF">SEA_TFORTROY_54</name>
</gene>
<evidence type="ECO:0000313" key="3">
    <source>
        <dbReference type="Proteomes" id="UP001348773"/>
    </source>
</evidence>
<protein>
    <recommendedName>
        <fullName evidence="4">Tail assembly chaperone</fullName>
    </recommendedName>
</protein>
<accession>A0ABZ2CQL9</accession>
<dbReference type="EMBL" id="PP208923">
    <property type="protein sequence ID" value="WVX88042.1"/>
    <property type="molecule type" value="Genomic_DNA"/>
</dbReference>
<feature type="coiled-coil region" evidence="1">
    <location>
        <begin position="72"/>
        <end position="100"/>
    </location>
</feature>
<keyword evidence="3" id="KW-1185">Reference proteome</keyword>
<sequence>MKTDFAVADKDGDEIGVEPAYDPSLGAFVKTTEDGVFVAKEDAPAVALAILKAAGHTADPMGVAVPRAVYLLATHEERIAKDKEEAARAAKADEEKLAAEALDLFNATTEHNFADFPNGAVRDVWLRAARRAREIHS</sequence>
<name>A0ABZ2CQL9_9CAUD</name>
<proteinExistence type="predicted"/>
<dbReference type="Proteomes" id="UP001348773">
    <property type="component" value="Segment"/>
</dbReference>
<evidence type="ECO:0000313" key="2">
    <source>
        <dbReference type="EMBL" id="WVX88042.1"/>
    </source>
</evidence>
<evidence type="ECO:0000256" key="1">
    <source>
        <dbReference type="SAM" id="Coils"/>
    </source>
</evidence>